<accession>C0EAS1</accession>
<reference evidence="2 3" key="2">
    <citation type="submission" date="2009-02" db="EMBL/GenBank/DDBJ databases">
        <title>Draft genome sequence of Clostridium methylpentosum (DSM 5476).</title>
        <authorList>
            <person name="Sudarsanam P."/>
            <person name="Ley R."/>
            <person name="Guruge J."/>
            <person name="Turnbaugh P.J."/>
            <person name="Mahowald M."/>
            <person name="Liep D."/>
            <person name="Gordon J."/>
        </authorList>
    </citation>
    <scope>NUCLEOTIDE SEQUENCE [LARGE SCALE GENOMIC DNA]</scope>
    <source>
        <strain evidence="2 3">DSM 5476</strain>
    </source>
</reference>
<dbReference type="Proteomes" id="UP000003340">
    <property type="component" value="Unassembled WGS sequence"/>
</dbReference>
<protein>
    <submittedName>
        <fullName evidence="2">Uncharacterized protein</fullName>
    </submittedName>
</protein>
<keyword evidence="1" id="KW-0472">Membrane</keyword>
<evidence type="ECO:0000256" key="1">
    <source>
        <dbReference type="SAM" id="Phobius"/>
    </source>
</evidence>
<evidence type="ECO:0000313" key="3">
    <source>
        <dbReference type="Proteomes" id="UP000003340"/>
    </source>
</evidence>
<keyword evidence="3" id="KW-1185">Reference proteome</keyword>
<proteinExistence type="predicted"/>
<organism evidence="2 3">
    <name type="scientific">[Clostridium] methylpentosum DSM 5476</name>
    <dbReference type="NCBI Taxonomy" id="537013"/>
    <lineage>
        <taxon>Bacteria</taxon>
        <taxon>Bacillati</taxon>
        <taxon>Bacillota</taxon>
        <taxon>Clostridia</taxon>
        <taxon>Eubacteriales</taxon>
        <taxon>Oscillospiraceae</taxon>
        <taxon>Oscillospiraceae incertae sedis</taxon>
    </lineage>
</organism>
<sequence length="45" mass="5200">MLNRKQQKYVLHLWAVLAPPMAVIVIWLIQLLHSATVLERGKPSH</sequence>
<dbReference type="EMBL" id="ACEC01000035">
    <property type="protein sequence ID" value="EEG31389.1"/>
    <property type="molecule type" value="Genomic_DNA"/>
</dbReference>
<evidence type="ECO:0000313" key="2">
    <source>
        <dbReference type="EMBL" id="EEG31389.1"/>
    </source>
</evidence>
<comment type="caution">
    <text evidence="2">The sequence shown here is derived from an EMBL/GenBank/DDBJ whole genome shotgun (WGS) entry which is preliminary data.</text>
</comment>
<reference evidence="2 3" key="1">
    <citation type="submission" date="2009-01" db="EMBL/GenBank/DDBJ databases">
        <authorList>
            <person name="Fulton L."/>
            <person name="Clifton S."/>
            <person name="Fulton B."/>
            <person name="Xu J."/>
            <person name="Minx P."/>
            <person name="Pepin K.H."/>
            <person name="Johnson M."/>
            <person name="Bhonagiri V."/>
            <person name="Nash W.E."/>
            <person name="Mardis E.R."/>
            <person name="Wilson R.K."/>
        </authorList>
    </citation>
    <scope>NUCLEOTIDE SEQUENCE [LARGE SCALE GENOMIC DNA]</scope>
    <source>
        <strain evidence="2 3">DSM 5476</strain>
    </source>
</reference>
<dbReference type="HOGENOM" id="CLU_3198138_0_0_9"/>
<feature type="transmembrane region" description="Helical" evidence="1">
    <location>
        <begin position="9"/>
        <end position="29"/>
    </location>
</feature>
<keyword evidence="1" id="KW-0812">Transmembrane</keyword>
<dbReference type="AlphaFoldDB" id="C0EAS1"/>
<dbReference type="STRING" id="537013.CLOSTMETH_00935"/>
<gene>
    <name evidence="2" type="ORF">CLOSTMETH_00935</name>
</gene>
<name>C0EAS1_9FIRM</name>
<keyword evidence="1" id="KW-1133">Transmembrane helix</keyword>